<evidence type="ECO:0000256" key="3">
    <source>
        <dbReference type="ARBA" id="ARBA00023125"/>
    </source>
</evidence>
<dbReference type="GO" id="GO:0005634">
    <property type="term" value="C:nucleus"/>
    <property type="evidence" value="ECO:0007669"/>
    <property type="project" value="TreeGrafter"/>
</dbReference>
<keyword evidence="3" id="KW-0238">DNA-binding</keyword>
<evidence type="ECO:0000313" key="7">
    <source>
        <dbReference type="Proteomes" id="UP001168821"/>
    </source>
</evidence>
<keyword evidence="4" id="KW-0732">Signal</keyword>
<dbReference type="GO" id="GO:0005524">
    <property type="term" value="F:ATP binding"/>
    <property type="evidence" value="ECO:0007669"/>
    <property type="project" value="UniProtKB-KW"/>
</dbReference>
<gene>
    <name evidence="6" type="ORF">Zmor_012207</name>
</gene>
<dbReference type="PANTHER" id="PTHR11361:SF34">
    <property type="entry name" value="DNA MISMATCH REPAIR PROTEIN MSH1, MITOCHONDRIAL"/>
    <property type="match status" value="1"/>
</dbReference>
<dbReference type="SMART" id="SM00534">
    <property type="entry name" value="MUTSac"/>
    <property type="match status" value="1"/>
</dbReference>
<feature type="chain" id="PRO_5041341438" description="DNA mismatch repair proteins mutS family domain-containing protein" evidence="4">
    <location>
        <begin position="27"/>
        <end position="189"/>
    </location>
</feature>
<name>A0AA38HIV0_9CUCU</name>
<dbReference type="Pfam" id="PF00488">
    <property type="entry name" value="MutS_V"/>
    <property type="match status" value="2"/>
</dbReference>
<organism evidence="6 7">
    <name type="scientific">Zophobas morio</name>
    <dbReference type="NCBI Taxonomy" id="2755281"/>
    <lineage>
        <taxon>Eukaryota</taxon>
        <taxon>Metazoa</taxon>
        <taxon>Ecdysozoa</taxon>
        <taxon>Arthropoda</taxon>
        <taxon>Hexapoda</taxon>
        <taxon>Insecta</taxon>
        <taxon>Pterygota</taxon>
        <taxon>Neoptera</taxon>
        <taxon>Endopterygota</taxon>
        <taxon>Coleoptera</taxon>
        <taxon>Polyphaga</taxon>
        <taxon>Cucujiformia</taxon>
        <taxon>Tenebrionidae</taxon>
        <taxon>Zophobas</taxon>
    </lineage>
</organism>
<protein>
    <recommendedName>
        <fullName evidence="5">DNA mismatch repair proteins mutS family domain-containing protein</fullName>
    </recommendedName>
</protein>
<dbReference type="InterPro" id="IPR045076">
    <property type="entry name" value="MutS"/>
</dbReference>
<dbReference type="PANTHER" id="PTHR11361">
    <property type="entry name" value="DNA MISMATCH REPAIR PROTEIN MUTS FAMILY MEMBER"/>
    <property type="match status" value="1"/>
</dbReference>
<keyword evidence="2" id="KW-0067">ATP-binding</keyword>
<sequence length="189" mass="20861">MGGKSTFMRQNALILVLAQMGSFVPARKAKLGIAVSLFARVGAHDDITQNMSTFMIEMSETARILKQATSSSLVVRTPRLLSTTACLYFPLKQILDEVGRGTGTRDGTAIAIAVLRRLHDIGCRTLAATHYEGLDVSNVYLLYEVFNTNSNLKAHLSDCERLQYYQSQALVQPGALQQRRLIFPQLGLL</sequence>
<dbReference type="InterPro" id="IPR027417">
    <property type="entry name" value="P-loop_NTPase"/>
</dbReference>
<dbReference type="SUPFAM" id="SSF52540">
    <property type="entry name" value="P-loop containing nucleoside triphosphate hydrolases"/>
    <property type="match status" value="1"/>
</dbReference>
<feature type="signal peptide" evidence="4">
    <location>
        <begin position="1"/>
        <end position="26"/>
    </location>
</feature>
<dbReference type="EMBL" id="JALNTZ010003824">
    <property type="protein sequence ID" value="KAJ3615908.1"/>
    <property type="molecule type" value="Genomic_DNA"/>
</dbReference>
<feature type="domain" description="DNA mismatch repair proteins mutS family" evidence="5">
    <location>
        <begin position="1"/>
        <end position="163"/>
    </location>
</feature>
<proteinExistence type="predicted"/>
<dbReference type="GO" id="GO:0006298">
    <property type="term" value="P:mismatch repair"/>
    <property type="evidence" value="ECO:0007669"/>
    <property type="project" value="InterPro"/>
</dbReference>
<comment type="caution">
    <text evidence="6">The sequence shown here is derived from an EMBL/GenBank/DDBJ whole genome shotgun (WGS) entry which is preliminary data.</text>
</comment>
<evidence type="ECO:0000259" key="5">
    <source>
        <dbReference type="SMART" id="SM00534"/>
    </source>
</evidence>
<dbReference type="InterPro" id="IPR000432">
    <property type="entry name" value="DNA_mismatch_repair_MutS_C"/>
</dbReference>
<evidence type="ECO:0000256" key="2">
    <source>
        <dbReference type="ARBA" id="ARBA00022840"/>
    </source>
</evidence>
<dbReference type="Gene3D" id="3.40.50.300">
    <property type="entry name" value="P-loop containing nucleotide triphosphate hydrolases"/>
    <property type="match status" value="1"/>
</dbReference>
<keyword evidence="1" id="KW-0547">Nucleotide-binding</keyword>
<evidence type="ECO:0000256" key="4">
    <source>
        <dbReference type="SAM" id="SignalP"/>
    </source>
</evidence>
<dbReference type="AlphaFoldDB" id="A0AA38HIV0"/>
<evidence type="ECO:0000313" key="6">
    <source>
        <dbReference type="EMBL" id="KAJ3615908.1"/>
    </source>
</evidence>
<reference evidence="6" key="1">
    <citation type="journal article" date="2023" name="G3 (Bethesda)">
        <title>Whole genome assemblies of Zophobas morio and Tenebrio molitor.</title>
        <authorList>
            <person name="Kaur S."/>
            <person name="Stinson S.A."/>
            <person name="diCenzo G.C."/>
        </authorList>
    </citation>
    <scope>NUCLEOTIDE SEQUENCE</scope>
    <source>
        <strain evidence="6">QUZm001</strain>
    </source>
</reference>
<accession>A0AA38HIV0</accession>
<dbReference type="Proteomes" id="UP001168821">
    <property type="component" value="Unassembled WGS sequence"/>
</dbReference>
<keyword evidence="7" id="KW-1185">Reference proteome</keyword>
<evidence type="ECO:0000256" key="1">
    <source>
        <dbReference type="ARBA" id="ARBA00022741"/>
    </source>
</evidence>
<dbReference type="GO" id="GO:0140664">
    <property type="term" value="F:ATP-dependent DNA damage sensor activity"/>
    <property type="evidence" value="ECO:0007669"/>
    <property type="project" value="InterPro"/>
</dbReference>
<dbReference type="GO" id="GO:0030983">
    <property type="term" value="F:mismatched DNA binding"/>
    <property type="evidence" value="ECO:0007669"/>
    <property type="project" value="InterPro"/>
</dbReference>